<keyword evidence="2" id="KW-1133">Transmembrane helix</keyword>
<evidence type="ECO:0000256" key="1">
    <source>
        <dbReference type="SAM" id="MobiDB-lite"/>
    </source>
</evidence>
<proteinExistence type="predicted"/>
<evidence type="ECO:0000256" key="2">
    <source>
        <dbReference type="SAM" id="Phobius"/>
    </source>
</evidence>
<evidence type="ECO:0000313" key="3">
    <source>
        <dbReference type="EMBL" id="GAG97634.1"/>
    </source>
</evidence>
<organism evidence="3">
    <name type="scientific">marine sediment metagenome</name>
    <dbReference type="NCBI Taxonomy" id="412755"/>
    <lineage>
        <taxon>unclassified sequences</taxon>
        <taxon>metagenomes</taxon>
        <taxon>ecological metagenomes</taxon>
    </lineage>
</organism>
<name>X1BP14_9ZZZZ</name>
<feature type="transmembrane region" description="Helical" evidence="2">
    <location>
        <begin position="47"/>
        <end position="64"/>
    </location>
</feature>
<dbReference type="EMBL" id="BART01029142">
    <property type="protein sequence ID" value="GAG97634.1"/>
    <property type="molecule type" value="Genomic_DNA"/>
</dbReference>
<feature type="transmembrane region" description="Helical" evidence="2">
    <location>
        <begin position="20"/>
        <end position="41"/>
    </location>
</feature>
<sequence>MIEEEDDEDILKKGITYKSVLKNLISLTCIILGAVFIYSGIGNQVTSWSIGFMLICFGATLIQWQKTKIEPIRQTLTILICNLCGLTKVRNYEKGDFIYRERGKCGECDESLEIKQIYSVRLKNPTESNKTDEDKKKEQKLKEKQD</sequence>
<dbReference type="AlphaFoldDB" id="X1BP14"/>
<keyword evidence="2" id="KW-0472">Membrane</keyword>
<comment type="caution">
    <text evidence="3">The sequence shown here is derived from an EMBL/GenBank/DDBJ whole genome shotgun (WGS) entry which is preliminary data.</text>
</comment>
<protein>
    <submittedName>
        <fullName evidence="3">Uncharacterized protein</fullName>
    </submittedName>
</protein>
<feature type="compositionally biased region" description="Basic and acidic residues" evidence="1">
    <location>
        <begin position="129"/>
        <end position="146"/>
    </location>
</feature>
<feature type="region of interest" description="Disordered" evidence="1">
    <location>
        <begin position="125"/>
        <end position="146"/>
    </location>
</feature>
<accession>X1BP14</accession>
<keyword evidence="2" id="KW-0812">Transmembrane</keyword>
<reference evidence="3" key="1">
    <citation type="journal article" date="2014" name="Front. Microbiol.">
        <title>High frequency of phylogenetically diverse reductive dehalogenase-homologous genes in deep subseafloor sedimentary metagenomes.</title>
        <authorList>
            <person name="Kawai M."/>
            <person name="Futagami T."/>
            <person name="Toyoda A."/>
            <person name="Takaki Y."/>
            <person name="Nishi S."/>
            <person name="Hori S."/>
            <person name="Arai W."/>
            <person name="Tsubouchi T."/>
            <person name="Morono Y."/>
            <person name="Uchiyama I."/>
            <person name="Ito T."/>
            <person name="Fujiyama A."/>
            <person name="Inagaki F."/>
            <person name="Takami H."/>
        </authorList>
    </citation>
    <scope>NUCLEOTIDE SEQUENCE</scope>
    <source>
        <strain evidence="3">Expedition CK06-06</strain>
    </source>
</reference>
<gene>
    <name evidence="3" type="ORF">S01H4_51213</name>
</gene>